<feature type="transmembrane region" description="Helical" evidence="1">
    <location>
        <begin position="732"/>
        <end position="759"/>
    </location>
</feature>
<name>A0ABW4Q3B6_9MICO</name>
<keyword evidence="1" id="KW-0472">Membrane</keyword>
<dbReference type="EMBL" id="JBHUFL010000003">
    <property type="protein sequence ID" value="MFD1836208.1"/>
    <property type="molecule type" value="Genomic_DNA"/>
</dbReference>
<dbReference type="RefSeq" id="WP_343905546.1">
    <property type="nucleotide sequence ID" value="NZ_BAAAIS010000003.1"/>
</dbReference>
<dbReference type="Pfam" id="PF01464">
    <property type="entry name" value="SLT"/>
    <property type="match status" value="1"/>
</dbReference>
<evidence type="ECO:0000313" key="5">
    <source>
        <dbReference type="Proteomes" id="UP001597280"/>
    </source>
</evidence>
<evidence type="ECO:0000259" key="2">
    <source>
        <dbReference type="Pfam" id="PF01464"/>
    </source>
</evidence>
<dbReference type="Gene3D" id="1.10.530.10">
    <property type="match status" value="1"/>
</dbReference>
<feature type="transmembrane region" description="Helical" evidence="1">
    <location>
        <begin position="492"/>
        <end position="516"/>
    </location>
</feature>
<dbReference type="Pfam" id="PF20155">
    <property type="entry name" value="TMP_3"/>
    <property type="match status" value="1"/>
</dbReference>
<keyword evidence="1" id="KW-0812">Transmembrane</keyword>
<dbReference type="NCBIfam" id="TIGR02675">
    <property type="entry name" value="tape_meas_nterm"/>
    <property type="match status" value="1"/>
</dbReference>
<reference evidence="5" key="1">
    <citation type="journal article" date="2019" name="Int. J. Syst. Evol. Microbiol.">
        <title>The Global Catalogue of Microorganisms (GCM) 10K type strain sequencing project: providing services to taxonomists for standard genome sequencing and annotation.</title>
        <authorList>
            <consortium name="The Broad Institute Genomics Platform"/>
            <consortium name="The Broad Institute Genome Sequencing Center for Infectious Disease"/>
            <person name="Wu L."/>
            <person name="Ma J."/>
        </authorList>
    </citation>
    <scope>NUCLEOTIDE SEQUENCE [LARGE SCALE GENOMIC DNA]</scope>
    <source>
        <strain evidence="5">JCM 11650</strain>
    </source>
</reference>
<evidence type="ECO:0000259" key="3">
    <source>
        <dbReference type="Pfam" id="PF20155"/>
    </source>
</evidence>
<dbReference type="InterPro" id="IPR023346">
    <property type="entry name" value="Lysozyme-like_dom_sf"/>
</dbReference>
<organism evidence="4 5">
    <name type="scientific">Brachybacterium rhamnosum</name>
    <dbReference type="NCBI Taxonomy" id="173361"/>
    <lineage>
        <taxon>Bacteria</taxon>
        <taxon>Bacillati</taxon>
        <taxon>Actinomycetota</taxon>
        <taxon>Actinomycetes</taxon>
        <taxon>Micrococcales</taxon>
        <taxon>Dermabacteraceae</taxon>
        <taxon>Brachybacterium</taxon>
    </lineage>
</organism>
<evidence type="ECO:0000313" key="4">
    <source>
        <dbReference type="EMBL" id="MFD1836208.1"/>
    </source>
</evidence>
<accession>A0ABW4Q3B6</accession>
<keyword evidence="1" id="KW-1133">Transmembrane helix</keyword>
<feature type="transmembrane region" description="Helical" evidence="1">
    <location>
        <begin position="577"/>
        <end position="596"/>
    </location>
</feature>
<keyword evidence="5" id="KW-1185">Reference proteome</keyword>
<feature type="transmembrane region" description="Helical" evidence="1">
    <location>
        <begin position="428"/>
        <end position="448"/>
    </location>
</feature>
<dbReference type="CDD" id="cd13402">
    <property type="entry name" value="LT_TF-like"/>
    <property type="match status" value="1"/>
</dbReference>
<protein>
    <submittedName>
        <fullName evidence="4">Tape measure protein</fullName>
    </submittedName>
</protein>
<proteinExistence type="predicted"/>
<dbReference type="Proteomes" id="UP001597280">
    <property type="component" value="Unassembled WGS sequence"/>
</dbReference>
<feature type="domain" description="Transglycosylase SLT" evidence="2">
    <location>
        <begin position="1283"/>
        <end position="1368"/>
    </location>
</feature>
<dbReference type="InterPro" id="IPR008258">
    <property type="entry name" value="Transglycosylase_SLT_dom_1"/>
</dbReference>
<evidence type="ECO:0000256" key="1">
    <source>
        <dbReference type="SAM" id="Phobius"/>
    </source>
</evidence>
<dbReference type="InterPro" id="IPR013491">
    <property type="entry name" value="Tape_meas_N"/>
</dbReference>
<sequence length="1457" mass="152939">MADIELARAYVEIIPVTKGISQKTKEEVFPNEKDGERAAQKSGKSFSSRLGGLLKKSALGVGIAAGGVLATSLAKGFGRLSSIENAEAKLRGLGNSAQDVSSIMDNALGAVSGTAFGMDEAATTAAAAVAAGIKPGKDLEGYLGLVGDAATIAGTSMSDMGSIFNKVATSGKVQGDVFAQLGDKGIPIVSLLSEQMGVSAEEVYKLGAAGKVSTDDFLSAMSSMQGAALEGGNTTSGAFKNMGAALSRFGATLLGGVYPLIGPFFGQITALIDGASKAVGPFLDALTPKMQAAATAALGYVSTFTESIGGILEVIGSGAFKPENWADGVEEDSALVRVAFAIRDAWQTASSVVVTGIGYLRAAFDAVAPYAVSLWGWFSELSVGAKALFVGSGIAGGLAMFGKLGSTLGALGGKVKGLLGPLGRFAPMLRFLGGPVGLIVGGLVTLIATNDDVRASFGNLLEVLSGALGSTLETLVPVVADLAVAMGPVLAAAAVALGGALQAAAPVIVTIVNGLAGLIEWLSPALPLIVGVGGAVFGLVKVFGVLAPIFTTVFGVVTKVIGVVTKIGPLFTALTGPVGWIVLAVGALSVALWAFFTKTETGRQLWATIWGGIKAAVQAVADWFMGTALPVLQAAWDGIAAGALWLYQNAILPAWSGIQTAIGVVADWVTGTLVPALQTAWDGIAAAAMWLWQNVITPVWEGIRIAIAVVVTAIGLYIDLLKWYFANVIAPVALWLWNTIIAPAWAGIQTAIGAVVAWVRDVAWPILKAAWDTIAGAATWLWQSVLKPAWDGIQAAIASVITWVTTIGWPAFQLTLKWIGDAATWLWNNVMQPVWSGIQAAISAVVGWFRDVAWPIVNAVIGYLKNSFEGWKTLAQIVWDAVRTAVRVVADWLTNTAWPTIRNVIDRLKDGFATMRDRISDVWSAIRNKIIEPVAAWFRDTIKPLFDTVTGGVGDAFSTLRDTVEAVWNGIRDKAKEPVRFVVEDIVRDGIVKKYNEVAKLFKVPTVDEGKFTVGWATGGYTGPGAKYAPAGVVHADEFVIRKESQNSIRNAAPGYLDALNRHGAAALGGYASGGRVLHSASDISSIPHEGMTITSTYRAGARTAGTGSTSLHALGRAVDFAGTASAMRSFFNYVRDNFRVSELIHTPMGGRQLSRGGIPRSDFPAKTKRMHYNHVHVGGFANGEEPGDSGSSWWNPFDGLWDSLKDRVRDGVGDGPFADMLFAFPENVIGSAVSWAKDALSSLGDFATDTAGTVAGAARWTGVATEALAREGQLGPKRLAALLARMNKESSYNPRAINLTDSNAKRGTPSKGLMQVIQPTFDAYRDRSLSSDIYDPLANIVASIRYTLSRYGDLEKGWGRAGGYFGGGLVQAGLYDNGGWLKPGGVAVNLSNRPEPVFNGAQWDVLAKSFEDQDRRGRFGDVNVYPQVSEGDGDPTTFGRRVGESLDLHLLTVEVG</sequence>
<dbReference type="Gene3D" id="1.20.120.20">
    <property type="entry name" value="Apolipoprotein"/>
    <property type="match status" value="1"/>
</dbReference>
<feature type="domain" description="Tape measure protein N-terminal" evidence="3">
    <location>
        <begin position="80"/>
        <end position="249"/>
    </location>
</feature>
<dbReference type="SUPFAM" id="SSF53955">
    <property type="entry name" value="Lysozyme-like"/>
    <property type="match status" value="1"/>
</dbReference>
<feature type="transmembrane region" description="Helical" evidence="1">
    <location>
        <begin position="528"/>
        <end position="557"/>
    </location>
</feature>
<gene>
    <name evidence="4" type="ORF">ACFSDA_14150</name>
</gene>
<feature type="transmembrane region" description="Helical" evidence="1">
    <location>
        <begin position="705"/>
        <end position="726"/>
    </location>
</feature>
<comment type="caution">
    <text evidence="4">The sequence shown here is derived from an EMBL/GenBank/DDBJ whole genome shotgun (WGS) entry which is preliminary data.</text>
</comment>